<dbReference type="InterPro" id="IPR013538">
    <property type="entry name" value="ASHA1/2-like_C"/>
</dbReference>
<evidence type="ECO:0000313" key="3">
    <source>
        <dbReference type="EMBL" id="BDU00644.1"/>
    </source>
</evidence>
<dbReference type="EMBL" id="AP026978">
    <property type="protein sequence ID" value="BDU00644.1"/>
    <property type="molecule type" value="Genomic_DNA"/>
</dbReference>
<feature type="domain" description="Activator of Hsp90 ATPase homologue 1/2-like C-terminal" evidence="2">
    <location>
        <begin position="12"/>
        <end position="130"/>
    </location>
</feature>
<protein>
    <submittedName>
        <fullName evidence="3">Activator of HSP90 ATPase</fullName>
    </submittedName>
</protein>
<comment type="similarity">
    <text evidence="1">Belongs to the AHA1 family.</text>
</comment>
<keyword evidence="4" id="KW-1185">Reference proteome</keyword>
<dbReference type="SUPFAM" id="SSF55961">
    <property type="entry name" value="Bet v1-like"/>
    <property type="match status" value="1"/>
</dbReference>
<dbReference type="CDD" id="cd07814">
    <property type="entry name" value="SRPBCC_CalC_Aha1-like"/>
    <property type="match status" value="1"/>
</dbReference>
<name>A0ABM8D009_9NOCA</name>
<dbReference type="Proteomes" id="UP001317870">
    <property type="component" value="Chromosome"/>
</dbReference>
<reference evidence="3 4" key="1">
    <citation type="submission" date="2022-11" db="EMBL/GenBank/DDBJ databases">
        <title>Genome Sequencing of Nocardia sp. ON39_IFM12276 and assembly.</title>
        <authorList>
            <person name="Shimojima M."/>
            <person name="Toyokawa M."/>
            <person name="Uesaka K."/>
        </authorList>
    </citation>
    <scope>NUCLEOTIDE SEQUENCE [LARGE SCALE GENOMIC DNA]</scope>
    <source>
        <strain evidence="3 4">IFM 12276</strain>
    </source>
</reference>
<organism evidence="3 4">
    <name type="scientific">Nocardia sputorum</name>
    <dbReference type="NCBI Taxonomy" id="2984338"/>
    <lineage>
        <taxon>Bacteria</taxon>
        <taxon>Bacillati</taxon>
        <taxon>Actinomycetota</taxon>
        <taxon>Actinomycetes</taxon>
        <taxon>Mycobacteriales</taxon>
        <taxon>Nocardiaceae</taxon>
        <taxon>Nocardia</taxon>
    </lineage>
</organism>
<accession>A0ABM8D009</accession>
<dbReference type="Pfam" id="PF08327">
    <property type="entry name" value="AHSA1"/>
    <property type="match status" value="1"/>
</dbReference>
<dbReference type="Gene3D" id="3.30.530.20">
    <property type="match status" value="1"/>
</dbReference>
<evidence type="ECO:0000256" key="1">
    <source>
        <dbReference type="ARBA" id="ARBA00006817"/>
    </source>
</evidence>
<dbReference type="InterPro" id="IPR023393">
    <property type="entry name" value="START-like_dom_sf"/>
</dbReference>
<proteinExistence type="inferred from homology"/>
<gene>
    <name evidence="3" type="ORF">IFM12276_36720</name>
</gene>
<sequence>MVDILHRVGIEAPVDEVYAALTTTEGLAGWWASDTRGTSDELGGLIEFRFGAGGFDMRVRALDPGKRVLWEVVGGPDEWIGTEVDWTLDQAGDYTVVLFAHRGWKEPVEFMHHCSTKWAVFLLSLKSLVETGKGAPDPYDVKIDNWN</sequence>
<evidence type="ECO:0000313" key="4">
    <source>
        <dbReference type="Proteomes" id="UP001317870"/>
    </source>
</evidence>
<evidence type="ECO:0000259" key="2">
    <source>
        <dbReference type="Pfam" id="PF08327"/>
    </source>
</evidence>
<dbReference type="RefSeq" id="WP_281873525.1">
    <property type="nucleotide sequence ID" value="NZ_AP026978.1"/>
</dbReference>